<dbReference type="Proteomes" id="UP000183809">
    <property type="component" value="Unassembled WGS sequence"/>
</dbReference>
<dbReference type="AlphaFoldDB" id="A0A1J9S165"/>
<dbReference type="RefSeq" id="XP_020130587.1">
    <property type="nucleotide sequence ID" value="XM_020273185.1"/>
</dbReference>
<evidence type="ECO:0000313" key="2">
    <source>
        <dbReference type="EMBL" id="OJD34327.1"/>
    </source>
</evidence>
<evidence type="ECO:0000256" key="1">
    <source>
        <dbReference type="SAM" id="SignalP"/>
    </source>
</evidence>
<organism evidence="2 3">
    <name type="scientific">Diplodia corticola</name>
    <dbReference type="NCBI Taxonomy" id="236234"/>
    <lineage>
        <taxon>Eukaryota</taxon>
        <taxon>Fungi</taxon>
        <taxon>Dikarya</taxon>
        <taxon>Ascomycota</taxon>
        <taxon>Pezizomycotina</taxon>
        <taxon>Dothideomycetes</taxon>
        <taxon>Dothideomycetes incertae sedis</taxon>
        <taxon>Botryosphaeriales</taxon>
        <taxon>Botryosphaeriaceae</taxon>
        <taxon>Diplodia</taxon>
    </lineage>
</organism>
<sequence length="184" mass="19370">MFFLQGFLLLAFLASAGSAAPNSYRAEVLRRTAAGTTASSTTTTTASTTSTSNVEVTGTTGTVVADASTLPASYDSAPATVSTETSDTSTGYNSTTMAYGTAATTTLSSWINIWPDPRYAMDPDKAFTAFTLFANNGTNSTSIIADHDVCANLTAANFGKWDNLADAYFFHELEADKAMCFLYT</sequence>
<name>A0A1J9S165_9PEZI</name>
<protein>
    <submittedName>
        <fullName evidence="2">Uncharacterized protein</fullName>
    </submittedName>
</protein>
<proteinExistence type="predicted"/>
<dbReference type="EMBL" id="MNUE01000024">
    <property type="protein sequence ID" value="OJD34327.1"/>
    <property type="molecule type" value="Genomic_DNA"/>
</dbReference>
<feature type="chain" id="PRO_5012476076" evidence="1">
    <location>
        <begin position="20"/>
        <end position="184"/>
    </location>
</feature>
<keyword evidence="3" id="KW-1185">Reference proteome</keyword>
<gene>
    <name evidence="2" type="ORF">BKCO1_2400084</name>
</gene>
<keyword evidence="1" id="KW-0732">Signal</keyword>
<comment type="caution">
    <text evidence="2">The sequence shown here is derived from an EMBL/GenBank/DDBJ whole genome shotgun (WGS) entry which is preliminary data.</text>
</comment>
<feature type="signal peptide" evidence="1">
    <location>
        <begin position="1"/>
        <end position="19"/>
    </location>
</feature>
<dbReference type="GeneID" id="31013445"/>
<accession>A0A1J9S165</accession>
<reference evidence="2 3" key="1">
    <citation type="submission" date="2016-10" db="EMBL/GenBank/DDBJ databases">
        <title>Proteomics and genomics reveal pathogen-plant mechanisms compatible with a hemibiotrophic lifestyle of Diplodia corticola.</title>
        <authorList>
            <person name="Fernandes I."/>
            <person name="De Jonge R."/>
            <person name="Van De Peer Y."/>
            <person name="Devreese B."/>
            <person name="Alves A."/>
            <person name="Esteves A.C."/>
        </authorList>
    </citation>
    <scope>NUCLEOTIDE SEQUENCE [LARGE SCALE GENOMIC DNA]</scope>
    <source>
        <strain evidence="2 3">CBS 112549</strain>
    </source>
</reference>
<evidence type="ECO:0000313" key="3">
    <source>
        <dbReference type="Proteomes" id="UP000183809"/>
    </source>
</evidence>